<keyword evidence="1" id="KW-0808">Transferase</keyword>
<keyword evidence="5" id="KW-1185">Reference proteome</keyword>
<protein>
    <recommendedName>
        <fullName evidence="3">N-acetyltransferase domain-containing protein</fullName>
    </recommendedName>
</protein>
<dbReference type="CDD" id="cd04301">
    <property type="entry name" value="NAT_SF"/>
    <property type="match status" value="1"/>
</dbReference>
<dbReference type="PANTHER" id="PTHR43420:SF47">
    <property type="entry name" value="N-ACETYLTRANSFERASE DOMAIN-CONTAINING PROTEIN"/>
    <property type="match status" value="1"/>
</dbReference>
<dbReference type="RefSeq" id="WP_068900976.1">
    <property type="nucleotide sequence ID" value="NZ_JBHUIF010000013.1"/>
</dbReference>
<dbReference type="STRING" id="1080227.A8L45_07925"/>
<evidence type="ECO:0000259" key="3">
    <source>
        <dbReference type="PROSITE" id="PS51186"/>
    </source>
</evidence>
<dbReference type="Pfam" id="PF13673">
    <property type="entry name" value="Acetyltransf_10"/>
    <property type="match status" value="1"/>
</dbReference>
<name>A0A1C3EL48_9GAMM</name>
<dbReference type="EMBL" id="LYBM01000011">
    <property type="protein sequence ID" value="ODA33967.1"/>
    <property type="molecule type" value="Genomic_DNA"/>
</dbReference>
<reference evidence="4 5" key="1">
    <citation type="submission" date="2016-05" db="EMBL/GenBank/DDBJ databases">
        <title>Genomic Taxonomy of the Vibrionaceae.</title>
        <authorList>
            <person name="Gomez-Gil B."/>
            <person name="Enciso-Ibarra J."/>
        </authorList>
    </citation>
    <scope>NUCLEOTIDE SEQUENCE [LARGE SCALE GENOMIC DNA]</scope>
    <source>
        <strain evidence="4 5">CAIM 1920</strain>
    </source>
</reference>
<dbReference type="Gene3D" id="3.40.630.30">
    <property type="match status" value="1"/>
</dbReference>
<dbReference type="InterPro" id="IPR016181">
    <property type="entry name" value="Acyl_CoA_acyltransferase"/>
</dbReference>
<dbReference type="InterPro" id="IPR050680">
    <property type="entry name" value="YpeA/RimI_acetyltransf"/>
</dbReference>
<evidence type="ECO:0000313" key="4">
    <source>
        <dbReference type="EMBL" id="ODA33967.1"/>
    </source>
</evidence>
<feature type="domain" description="N-acetyltransferase" evidence="3">
    <location>
        <begin position="1"/>
        <end position="145"/>
    </location>
</feature>
<dbReference type="GO" id="GO:0016747">
    <property type="term" value="F:acyltransferase activity, transferring groups other than amino-acyl groups"/>
    <property type="evidence" value="ECO:0007669"/>
    <property type="project" value="InterPro"/>
</dbReference>
<evidence type="ECO:0000256" key="1">
    <source>
        <dbReference type="ARBA" id="ARBA00022679"/>
    </source>
</evidence>
<dbReference type="SUPFAM" id="SSF55729">
    <property type="entry name" value="Acyl-CoA N-acyltransferases (Nat)"/>
    <property type="match status" value="1"/>
</dbReference>
<evidence type="ECO:0000313" key="5">
    <source>
        <dbReference type="Proteomes" id="UP000094936"/>
    </source>
</evidence>
<comment type="caution">
    <text evidence="4">The sequence shown here is derived from an EMBL/GenBank/DDBJ whole genome shotgun (WGS) entry which is preliminary data.</text>
</comment>
<proteinExistence type="predicted"/>
<gene>
    <name evidence="4" type="ORF">A8L45_07925</name>
</gene>
<keyword evidence="2" id="KW-0012">Acyltransferase</keyword>
<dbReference type="InterPro" id="IPR000182">
    <property type="entry name" value="GNAT_dom"/>
</dbReference>
<organism evidence="4 5">
    <name type="scientific">Veronia pacifica</name>
    <dbReference type="NCBI Taxonomy" id="1080227"/>
    <lineage>
        <taxon>Bacteria</taxon>
        <taxon>Pseudomonadati</taxon>
        <taxon>Pseudomonadota</taxon>
        <taxon>Gammaproteobacteria</taxon>
        <taxon>Vibrionales</taxon>
        <taxon>Vibrionaceae</taxon>
        <taxon>Veronia</taxon>
    </lineage>
</organism>
<dbReference type="AlphaFoldDB" id="A0A1C3EL48"/>
<accession>A0A1C3EL48</accession>
<dbReference type="Proteomes" id="UP000094936">
    <property type="component" value="Unassembled WGS sequence"/>
</dbReference>
<evidence type="ECO:0000256" key="2">
    <source>
        <dbReference type="ARBA" id="ARBA00023315"/>
    </source>
</evidence>
<sequence length="145" mass="17000">MNIRKIEEKDLDYLADLYVSVFNAEPWNDDWTKAWAYERLEFIFKSYRFYGYVAENENGLVGAVFSRIGSFKGELELEIVEVFVSGNEQRKGVGVALMDELKSQAKKDNITCFFLLTDKTTFAKDFYLKYGYHGHEENLLMTHEF</sequence>
<dbReference type="PANTHER" id="PTHR43420">
    <property type="entry name" value="ACETYLTRANSFERASE"/>
    <property type="match status" value="1"/>
</dbReference>
<dbReference type="PROSITE" id="PS51186">
    <property type="entry name" value="GNAT"/>
    <property type="match status" value="1"/>
</dbReference>